<dbReference type="InterPro" id="IPR036278">
    <property type="entry name" value="Sialidase_sf"/>
</dbReference>
<reference evidence="2 3" key="1">
    <citation type="journal article" date="2015" name="Stand. Genomic Sci.">
        <title>Genomic Encyclopedia of Bacterial and Archaeal Type Strains, Phase III: the genomes of soil and plant-associated and newly described type strains.</title>
        <authorList>
            <person name="Whitman W.B."/>
            <person name="Woyke T."/>
            <person name="Klenk H.P."/>
            <person name="Zhou Y."/>
            <person name="Lilburn T.G."/>
            <person name="Beck B.J."/>
            <person name="De Vos P."/>
            <person name="Vandamme P."/>
            <person name="Eisen J.A."/>
            <person name="Garrity G."/>
            <person name="Hugenholtz P."/>
            <person name="Kyrpides N.C."/>
        </authorList>
    </citation>
    <scope>NUCLEOTIDE SEQUENCE [LARGE SCALE GENOMIC DNA]</scope>
    <source>
        <strain evidence="2 3">CGMCC 1.7271</strain>
    </source>
</reference>
<evidence type="ECO:0000256" key="1">
    <source>
        <dbReference type="SAM" id="SignalP"/>
    </source>
</evidence>
<accession>A0A562SHQ8</accession>
<gene>
    <name evidence="2" type="ORF">IQ13_3000</name>
</gene>
<proteinExistence type="predicted"/>
<feature type="signal peptide" evidence="1">
    <location>
        <begin position="1"/>
        <end position="22"/>
    </location>
</feature>
<evidence type="ECO:0000313" key="3">
    <source>
        <dbReference type="Proteomes" id="UP000316167"/>
    </source>
</evidence>
<keyword evidence="3" id="KW-1185">Reference proteome</keyword>
<organism evidence="2 3">
    <name type="scientific">Lacibacter cauensis</name>
    <dbReference type="NCBI Taxonomy" id="510947"/>
    <lineage>
        <taxon>Bacteria</taxon>
        <taxon>Pseudomonadati</taxon>
        <taxon>Bacteroidota</taxon>
        <taxon>Chitinophagia</taxon>
        <taxon>Chitinophagales</taxon>
        <taxon>Chitinophagaceae</taxon>
        <taxon>Lacibacter</taxon>
    </lineage>
</organism>
<name>A0A562SHQ8_9BACT</name>
<dbReference type="EMBL" id="VLLE01000005">
    <property type="protein sequence ID" value="TWI80326.1"/>
    <property type="molecule type" value="Genomic_DNA"/>
</dbReference>
<dbReference type="OrthoDB" id="223410at2"/>
<dbReference type="SUPFAM" id="SSF50939">
    <property type="entry name" value="Sialidases"/>
    <property type="match status" value="1"/>
</dbReference>
<protein>
    <submittedName>
        <fullName evidence="2">Putative BNR repeat neuraminidase</fullName>
    </submittedName>
</protein>
<comment type="caution">
    <text evidence="2">The sequence shown here is derived from an EMBL/GenBank/DDBJ whole genome shotgun (WGS) entry which is preliminary data.</text>
</comment>
<dbReference type="AlphaFoldDB" id="A0A562SHQ8"/>
<dbReference type="RefSeq" id="WP_144887164.1">
    <property type="nucleotide sequence ID" value="NZ_VLLE01000005.1"/>
</dbReference>
<dbReference type="Pfam" id="PF15892">
    <property type="entry name" value="BNR_4"/>
    <property type="match status" value="1"/>
</dbReference>
<dbReference type="Proteomes" id="UP000316167">
    <property type="component" value="Unassembled WGS sequence"/>
</dbReference>
<sequence length="440" mass="49694">MKFSNYLLLLFAFQLQSFSVVAQATVQHAKLVNVGEGWAGNSVNTVVFRKNSLVTHNDVQFISYYDADGFVVLGKRKLNEQNWQLKRTAYKGNIKDAHNSISIAVDGKGYLHMAWDHHNHPLRYVKSKEPLSLELTDKMPMIGKDESKLSYPEFYHLPNGDLLFFYRDGGSGNGNLVMNRYDVATQQWSRMQTNLIDGEGKRNAYWQACVDARGIIHVSWVWRESPDVASNHDMSYALSKDGGRSWQKSTGEVYQLPIRMATAEVVCTILQSSELINQTSMTTDADGNAVIASYWKGKNNVPQYKIISRTTKGWNVTDLGFRTTNFSLSGAGTKQIPISRPQVLCTSSGKKKQIMLVFRDAERGNKVSIACGTVQQKTNWNIIDLTTDGVGAWEPTYDTELWKAKQQLHLFVQNVTQADAEGVVNTKPQMVQVLEWRFKK</sequence>
<evidence type="ECO:0000313" key="2">
    <source>
        <dbReference type="EMBL" id="TWI80326.1"/>
    </source>
</evidence>
<feature type="chain" id="PRO_5021724201" evidence="1">
    <location>
        <begin position="23"/>
        <end position="440"/>
    </location>
</feature>
<keyword evidence="1" id="KW-0732">Signal</keyword>